<sequence>MSFTESHTFKEIVNIIGQLGNIGTLSPDDQQQRVIEKLGTSHSFGQINIHDIAVRSNLTYSTIMLILRIGEFATRKKTEKLQDLLECMSFKPPEALLALAKKNPPQQQQLTHSTPSQENAKTPKKKKCRKSKKQKKQLEDNQPAESEKANANQGQTRSRGKKFTWSVTEKVVTGNLVTEKNAQSVRHITVYDVPVEWTQDQILLALNTWGERQLIAFFERHTDMLFALRTSFDIDNTTFNWPCGEPIRQQNWNVSHTQWDVQEFYRHLQYASGPFEEVGIRLTRTILLRRETGRQINLQRCLRYVEEKKGSSNIWTSWAKDFFVVHNSNF</sequence>
<dbReference type="AlphaFoldDB" id="A0A8H3LS17"/>
<evidence type="ECO:0000256" key="1">
    <source>
        <dbReference type="SAM" id="MobiDB-lite"/>
    </source>
</evidence>
<comment type="caution">
    <text evidence="2">The sequence shown here is derived from an EMBL/GenBank/DDBJ whole genome shotgun (WGS) entry which is preliminary data.</text>
</comment>
<feature type="region of interest" description="Disordered" evidence="1">
    <location>
        <begin position="102"/>
        <end position="161"/>
    </location>
</feature>
<dbReference type="Proteomes" id="UP000615446">
    <property type="component" value="Unassembled WGS sequence"/>
</dbReference>
<proteinExistence type="predicted"/>
<gene>
    <name evidence="2" type="ORF">RCL2_001798300</name>
</gene>
<feature type="compositionally biased region" description="Polar residues" evidence="1">
    <location>
        <begin position="104"/>
        <end position="120"/>
    </location>
</feature>
<protein>
    <submittedName>
        <fullName evidence="2">Uncharacterized protein</fullName>
    </submittedName>
</protein>
<evidence type="ECO:0000313" key="2">
    <source>
        <dbReference type="EMBL" id="GES91150.1"/>
    </source>
</evidence>
<dbReference type="EMBL" id="BLAL01000197">
    <property type="protein sequence ID" value="GES91150.1"/>
    <property type="molecule type" value="Genomic_DNA"/>
</dbReference>
<organism evidence="2 3">
    <name type="scientific">Rhizophagus clarus</name>
    <dbReference type="NCBI Taxonomy" id="94130"/>
    <lineage>
        <taxon>Eukaryota</taxon>
        <taxon>Fungi</taxon>
        <taxon>Fungi incertae sedis</taxon>
        <taxon>Mucoromycota</taxon>
        <taxon>Glomeromycotina</taxon>
        <taxon>Glomeromycetes</taxon>
        <taxon>Glomerales</taxon>
        <taxon>Glomeraceae</taxon>
        <taxon>Rhizophagus</taxon>
    </lineage>
</organism>
<name>A0A8H3LS17_9GLOM</name>
<evidence type="ECO:0000313" key="3">
    <source>
        <dbReference type="Proteomes" id="UP000615446"/>
    </source>
</evidence>
<feature type="compositionally biased region" description="Basic residues" evidence="1">
    <location>
        <begin position="122"/>
        <end position="135"/>
    </location>
</feature>
<accession>A0A8H3LS17</accession>
<reference evidence="2" key="1">
    <citation type="submission" date="2019-10" db="EMBL/GenBank/DDBJ databases">
        <title>Conservation and host-specific expression of non-tandemly repeated heterogenous ribosome RNA gene in arbuscular mycorrhizal fungi.</title>
        <authorList>
            <person name="Maeda T."/>
            <person name="Kobayashi Y."/>
            <person name="Nakagawa T."/>
            <person name="Ezawa T."/>
            <person name="Yamaguchi K."/>
            <person name="Bino T."/>
            <person name="Nishimoto Y."/>
            <person name="Shigenobu S."/>
            <person name="Kawaguchi M."/>
        </authorList>
    </citation>
    <scope>NUCLEOTIDE SEQUENCE</scope>
    <source>
        <strain evidence="2">HR1</strain>
    </source>
</reference>